<gene>
    <name evidence="1" type="ORF">RHMOL_Rhmol03G0210500</name>
</gene>
<organism evidence="1 2">
    <name type="scientific">Rhododendron molle</name>
    <name type="common">Chinese azalea</name>
    <name type="synonym">Azalea mollis</name>
    <dbReference type="NCBI Taxonomy" id="49168"/>
    <lineage>
        <taxon>Eukaryota</taxon>
        <taxon>Viridiplantae</taxon>
        <taxon>Streptophyta</taxon>
        <taxon>Embryophyta</taxon>
        <taxon>Tracheophyta</taxon>
        <taxon>Spermatophyta</taxon>
        <taxon>Magnoliopsida</taxon>
        <taxon>eudicotyledons</taxon>
        <taxon>Gunneridae</taxon>
        <taxon>Pentapetalae</taxon>
        <taxon>asterids</taxon>
        <taxon>Ericales</taxon>
        <taxon>Ericaceae</taxon>
        <taxon>Ericoideae</taxon>
        <taxon>Rhodoreae</taxon>
        <taxon>Rhododendron</taxon>
    </lineage>
</organism>
<accession>A0ACC0PGK6</accession>
<sequence length="54" mass="6180">MNSMKDQGKEEFKSFLERSRSLKAVKFSTNLGIPPGNEFIPRSSFLILEAVEFK</sequence>
<dbReference type="EMBL" id="CM046390">
    <property type="protein sequence ID" value="KAI8564800.1"/>
    <property type="molecule type" value="Genomic_DNA"/>
</dbReference>
<protein>
    <submittedName>
        <fullName evidence="1">Uncharacterized protein</fullName>
    </submittedName>
</protein>
<proteinExistence type="predicted"/>
<dbReference type="Proteomes" id="UP001062846">
    <property type="component" value="Chromosome 3"/>
</dbReference>
<reference evidence="1" key="1">
    <citation type="submission" date="2022-02" db="EMBL/GenBank/DDBJ databases">
        <title>Plant Genome Project.</title>
        <authorList>
            <person name="Zhang R.-G."/>
        </authorList>
    </citation>
    <scope>NUCLEOTIDE SEQUENCE</scope>
    <source>
        <strain evidence="1">AT1</strain>
    </source>
</reference>
<name>A0ACC0PGK6_RHOML</name>
<evidence type="ECO:0000313" key="1">
    <source>
        <dbReference type="EMBL" id="KAI8564800.1"/>
    </source>
</evidence>
<evidence type="ECO:0000313" key="2">
    <source>
        <dbReference type="Proteomes" id="UP001062846"/>
    </source>
</evidence>
<comment type="caution">
    <text evidence="1">The sequence shown here is derived from an EMBL/GenBank/DDBJ whole genome shotgun (WGS) entry which is preliminary data.</text>
</comment>
<keyword evidence="2" id="KW-1185">Reference proteome</keyword>